<feature type="domain" description="CUE" evidence="2">
    <location>
        <begin position="56"/>
        <end position="100"/>
    </location>
</feature>
<dbReference type="PROSITE" id="PS51140">
    <property type="entry name" value="CUE"/>
    <property type="match status" value="1"/>
</dbReference>
<feature type="region of interest" description="Disordered" evidence="1">
    <location>
        <begin position="145"/>
        <end position="184"/>
    </location>
</feature>
<accession>A0A6G1GAL8</accession>
<dbReference type="RefSeq" id="XP_033536582.1">
    <property type="nucleotide sequence ID" value="XM_033678905.1"/>
</dbReference>
<dbReference type="Pfam" id="PF02845">
    <property type="entry name" value="CUE"/>
    <property type="match status" value="1"/>
</dbReference>
<keyword evidence="4" id="KW-1185">Reference proteome</keyword>
<dbReference type="SUPFAM" id="SSF46934">
    <property type="entry name" value="UBA-like"/>
    <property type="match status" value="1"/>
</dbReference>
<gene>
    <name evidence="3 5" type="ORF">P152DRAFT_455996</name>
</gene>
<evidence type="ECO:0000259" key="2">
    <source>
        <dbReference type="PROSITE" id="PS51140"/>
    </source>
</evidence>
<dbReference type="Proteomes" id="UP000504638">
    <property type="component" value="Unplaced"/>
</dbReference>
<dbReference type="GeneID" id="54419475"/>
<reference evidence="5" key="3">
    <citation type="submission" date="2025-04" db="UniProtKB">
        <authorList>
            <consortium name="RefSeq"/>
        </authorList>
    </citation>
    <scope>IDENTIFICATION</scope>
    <source>
        <strain evidence="5">CBS 781.70</strain>
    </source>
</reference>
<feature type="compositionally biased region" description="Low complexity" evidence="1">
    <location>
        <begin position="29"/>
        <end position="51"/>
    </location>
</feature>
<dbReference type="CDD" id="cd14424">
    <property type="entry name" value="CUE_Cue1p_like"/>
    <property type="match status" value="1"/>
</dbReference>
<reference evidence="3 5" key="1">
    <citation type="submission" date="2020-01" db="EMBL/GenBank/DDBJ databases">
        <authorList>
            <consortium name="DOE Joint Genome Institute"/>
            <person name="Haridas S."/>
            <person name="Albert R."/>
            <person name="Binder M."/>
            <person name="Bloem J."/>
            <person name="Labutti K."/>
            <person name="Salamov A."/>
            <person name="Andreopoulos B."/>
            <person name="Baker S.E."/>
            <person name="Barry K."/>
            <person name="Bills G."/>
            <person name="Bluhm B.H."/>
            <person name="Cannon C."/>
            <person name="Castanera R."/>
            <person name="Culley D.E."/>
            <person name="Daum C."/>
            <person name="Ezra D."/>
            <person name="Gonzalez J.B."/>
            <person name="Henrissat B."/>
            <person name="Kuo A."/>
            <person name="Liang C."/>
            <person name="Lipzen A."/>
            <person name="Lutzoni F."/>
            <person name="Magnuson J."/>
            <person name="Mondo S."/>
            <person name="Nolan M."/>
            <person name="Ohm R."/>
            <person name="Pangilinan J."/>
            <person name="Park H.-J."/>
            <person name="Ramirez L."/>
            <person name="Alfaro M."/>
            <person name="Sun H."/>
            <person name="Tritt A."/>
            <person name="Yoshinaga Y."/>
            <person name="Zwiers L.-H."/>
            <person name="Turgeon B.G."/>
            <person name="Goodwin S.B."/>
            <person name="Spatafora J.W."/>
            <person name="Crous P.W."/>
            <person name="Grigoriev I.V."/>
        </authorList>
    </citation>
    <scope>NUCLEOTIDE SEQUENCE</scope>
    <source>
        <strain evidence="3 5">CBS 781.70</strain>
    </source>
</reference>
<feature type="region of interest" description="Disordered" evidence="1">
    <location>
        <begin position="105"/>
        <end position="133"/>
    </location>
</feature>
<dbReference type="EMBL" id="ML975152">
    <property type="protein sequence ID" value="KAF1814951.1"/>
    <property type="molecule type" value="Genomic_DNA"/>
</dbReference>
<sequence length="214" mass="23144">MSDVNIPQLVFLAVVGFLVVRWYLKPGSLADPSSSSSSGSRTASSRTGLRGEVPPQTMVRVERVAQMFPQLERRDILWDLQRHGGDVQGTIERVLSLGRLGTPPQSFQPIFPTPANASPAARPNASQPSKSAHPDLITRYNLSSKLSASSPSSGADSPAIAATSERPLSEIPTSSAAKEGWSSNKVERAQLLQRRREEMILAARRKMEEEGKGA</sequence>
<name>A0A6G1GAL8_9PEZI</name>
<dbReference type="InterPro" id="IPR003892">
    <property type="entry name" value="CUE"/>
</dbReference>
<protein>
    <recommendedName>
        <fullName evidence="2">CUE domain-containing protein</fullName>
    </recommendedName>
</protein>
<feature type="compositionally biased region" description="Polar residues" evidence="1">
    <location>
        <begin position="171"/>
        <end position="184"/>
    </location>
</feature>
<evidence type="ECO:0000313" key="5">
    <source>
        <dbReference type="RefSeq" id="XP_033536582.1"/>
    </source>
</evidence>
<evidence type="ECO:0000313" key="4">
    <source>
        <dbReference type="Proteomes" id="UP000504638"/>
    </source>
</evidence>
<dbReference type="OrthoDB" id="3824970at2759"/>
<evidence type="ECO:0000256" key="1">
    <source>
        <dbReference type="SAM" id="MobiDB-lite"/>
    </source>
</evidence>
<feature type="compositionally biased region" description="Low complexity" evidence="1">
    <location>
        <begin position="145"/>
        <end position="162"/>
    </location>
</feature>
<feature type="region of interest" description="Disordered" evidence="1">
    <location>
        <begin position="29"/>
        <end position="55"/>
    </location>
</feature>
<proteinExistence type="predicted"/>
<feature type="compositionally biased region" description="Low complexity" evidence="1">
    <location>
        <begin position="113"/>
        <end position="129"/>
    </location>
</feature>
<dbReference type="AlphaFoldDB" id="A0A6G1GAL8"/>
<reference evidence="5" key="2">
    <citation type="submission" date="2020-04" db="EMBL/GenBank/DDBJ databases">
        <authorList>
            <consortium name="NCBI Genome Project"/>
        </authorList>
    </citation>
    <scope>NUCLEOTIDE SEQUENCE</scope>
    <source>
        <strain evidence="5">CBS 781.70</strain>
    </source>
</reference>
<organism evidence="3">
    <name type="scientific">Eremomyces bilateralis CBS 781.70</name>
    <dbReference type="NCBI Taxonomy" id="1392243"/>
    <lineage>
        <taxon>Eukaryota</taxon>
        <taxon>Fungi</taxon>
        <taxon>Dikarya</taxon>
        <taxon>Ascomycota</taxon>
        <taxon>Pezizomycotina</taxon>
        <taxon>Dothideomycetes</taxon>
        <taxon>Dothideomycetes incertae sedis</taxon>
        <taxon>Eremomycetales</taxon>
        <taxon>Eremomycetaceae</taxon>
        <taxon>Eremomyces</taxon>
    </lineage>
</organism>
<dbReference type="InterPro" id="IPR009060">
    <property type="entry name" value="UBA-like_sf"/>
</dbReference>
<dbReference type="Gene3D" id="1.10.8.10">
    <property type="entry name" value="DNA helicase RuvA subunit, C-terminal domain"/>
    <property type="match status" value="1"/>
</dbReference>
<dbReference type="GO" id="GO:0043130">
    <property type="term" value="F:ubiquitin binding"/>
    <property type="evidence" value="ECO:0007669"/>
    <property type="project" value="InterPro"/>
</dbReference>
<evidence type="ECO:0000313" key="3">
    <source>
        <dbReference type="EMBL" id="KAF1814951.1"/>
    </source>
</evidence>